<dbReference type="RefSeq" id="WP_091628447.1">
    <property type="nucleotide sequence ID" value="NZ_FOEF01000029.1"/>
</dbReference>
<protein>
    <submittedName>
        <fullName evidence="2">ATPase family associated with various cellular activities (AAA)</fullName>
    </submittedName>
</protein>
<gene>
    <name evidence="2" type="ORF">SAMN04489732_12973</name>
</gene>
<proteinExistence type="predicted"/>
<evidence type="ECO:0000313" key="3">
    <source>
        <dbReference type="Proteomes" id="UP000198582"/>
    </source>
</evidence>
<dbReference type="Pfam" id="PF00004">
    <property type="entry name" value="AAA"/>
    <property type="match status" value="1"/>
</dbReference>
<keyword evidence="3" id="KW-1185">Reference proteome</keyword>
<reference evidence="2 3" key="1">
    <citation type="submission" date="2016-10" db="EMBL/GenBank/DDBJ databases">
        <authorList>
            <person name="de Groot N.N."/>
        </authorList>
    </citation>
    <scope>NUCLEOTIDE SEQUENCE [LARGE SCALE GENOMIC DNA]</scope>
    <source>
        <strain evidence="2 3">DSM 44993</strain>
    </source>
</reference>
<accession>A0A1H8YQK5</accession>
<dbReference type="OrthoDB" id="5037894at2"/>
<organism evidence="2 3">
    <name type="scientific">Amycolatopsis saalfeldensis</name>
    <dbReference type="NCBI Taxonomy" id="394193"/>
    <lineage>
        <taxon>Bacteria</taxon>
        <taxon>Bacillati</taxon>
        <taxon>Actinomycetota</taxon>
        <taxon>Actinomycetes</taxon>
        <taxon>Pseudonocardiales</taxon>
        <taxon>Pseudonocardiaceae</taxon>
        <taxon>Amycolatopsis</taxon>
    </lineage>
</organism>
<evidence type="ECO:0000313" key="2">
    <source>
        <dbReference type="EMBL" id="SEP53648.1"/>
    </source>
</evidence>
<dbReference type="Proteomes" id="UP000198582">
    <property type="component" value="Unassembled WGS sequence"/>
</dbReference>
<dbReference type="Gene3D" id="3.40.50.300">
    <property type="entry name" value="P-loop containing nucleotide triphosphate hydrolases"/>
    <property type="match status" value="1"/>
</dbReference>
<sequence>MPASTIVVSGGQFRLYDDSVQTFDRLPVATYAINFSKMDGYSLRQVAPLASGDETVYGSHVQRVDRIVRAYVAMDRSLGVILSGDKGMGKSLMLRMLAEHTREQLELPTILVQHSTPGLASFLDDLGEVVVVFDEFEKVFGSNGEDEAQTQFLSLFDGLSVTKRLYVLSVNDLGRVNEFMLNRPGRFHYHMRFAYPDPETVATYLRDQVSGIAAAQVDEVVEFSRKYDLNFDHLRAIAFELRRGEPFAEVIGELNIKRIERPDAAVEARIMWQGGESDVITGSIDLFDRDGVQAINDYEIDVTLRFRMRDAVSTKDGYRLSAGSFELVDMRSEHRKAQEAELPAAVSVVLSRSRKRAIDF</sequence>
<dbReference type="EMBL" id="FOEF01000029">
    <property type="protein sequence ID" value="SEP53648.1"/>
    <property type="molecule type" value="Genomic_DNA"/>
</dbReference>
<dbReference type="SUPFAM" id="SSF52540">
    <property type="entry name" value="P-loop containing nucleoside triphosphate hydrolases"/>
    <property type="match status" value="1"/>
</dbReference>
<dbReference type="InterPro" id="IPR003959">
    <property type="entry name" value="ATPase_AAA_core"/>
</dbReference>
<dbReference type="InterPro" id="IPR027417">
    <property type="entry name" value="P-loop_NTPase"/>
</dbReference>
<evidence type="ECO:0000259" key="1">
    <source>
        <dbReference type="Pfam" id="PF00004"/>
    </source>
</evidence>
<dbReference type="AlphaFoldDB" id="A0A1H8YQK5"/>
<dbReference type="STRING" id="394193.SAMN04489732_12973"/>
<feature type="domain" description="ATPase AAA-type core" evidence="1">
    <location>
        <begin position="80"/>
        <end position="193"/>
    </location>
</feature>
<dbReference type="GO" id="GO:0005524">
    <property type="term" value="F:ATP binding"/>
    <property type="evidence" value="ECO:0007669"/>
    <property type="project" value="InterPro"/>
</dbReference>
<dbReference type="GO" id="GO:0016887">
    <property type="term" value="F:ATP hydrolysis activity"/>
    <property type="evidence" value="ECO:0007669"/>
    <property type="project" value="InterPro"/>
</dbReference>
<name>A0A1H8YQK5_9PSEU</name>